<protein>
    <submittedName>
        <fullName evidence="2">Uncharacterized protein</fullName>
    </submittedName>
</protein>
<evidence type="ECO:0000313" key="3">
    <source>
        <dbReference type="Proteomes" id="UP000000763"/>
    </source>
</evidence>
<dbReference type="EMBL" id="AP005593">
    <property type="protein sequence ID" value="BAD23448.1"/>
    <property type="molecule type" value="Genomic_DNA"/>
</dbReference>
<dbReference type="Proteomes" id="UP000000763">
    <property type="component" value="Chromosome 9"/>
</dbReference>
<evidence type="ECO:0000256" key="1">
    <source>
        <dbReference type="SAM" id="MobiDB-lite"/>
    </source>
</evidence>
<organism evidence="2 3">
    <name type="scientific">Oryza sativa subsp. japonica</name>
    <name type="common">Rice</name>
    <dbReference type="NCBI Taxonomy" id="39947"/>
    <lineage>
        <taxon>Eukaryota</taxon>
        <taxon>Viridiplantae</taxon>
        <taxon>Streptophyta</taxon>
        <taxon>Embryophyta</taxon>
        <taxon>Tracheophyta</taxon>
        <taxon>Spermatophyta</taxon>
        <taxon>Magnoliopsida</taxon>
        <taxon>Liliopsida</taxon>
        <taxon>Poales</taxon>
        <taxon>Poaceae</taxon>
        <taxon>BOP clade</taxon>
        <taxon>Oryzoideae</taxon>
        <taxon>Oryzeae</taxon>
        <taxon>Oryzinae</taxon>
        <taxon>Oryza</taxon>
        <taxon>Oryza sativa</taxon>
    </lineage>
</organism>
<dbReference type="AlphaFoldDB" id="Q6K3X2"/>
<reference evidence="3" key="1">
    <citation type="journal article" date="2005" name="Nature">
        <title>The map-based sequence of the rice genome.</title>
        <authorList>
            <consortium name="International rice genome sequencing project (IRGSP)"/>
            <person name="Matsumoto T."/>
            <person name="Wu J."/>
            <person name="Kanamori H."/>
            <person name="Katayose Y."/>
            <person name="Fujisawa M."/>
            <person name="Namiki N."/>
            <person name="Mizuno H."/>
            <person name="Yamamoto K."/>
            <person name="Antonio B.A."/>
            <person name="Baba T."/>
            <person name="Sakata K."/>
            <person name="Nagamura Y."/>
            <person name="Aoki H."/>
            <person name="Arikawa K."/>
            <person name="Arita K."/>
            <person name="Bito T."/>
            <person name="Chiden Y."/>
            <person name="Fujitsuka N."/>
            <person name="Fukunaka R."/>
            <person name="Hamada M."/>
            <person name="Harada C."/>
            <person name="Hayashi A."/>
            <person name="Hijishita S."/>
            <person name="Honda M."/>
            <person name="Hosokawa S."/>
            <person name="Ichikawa Y."/>
            <person name="Idonuma A."/>
            <person name="Iijima M."/>
            <person name="Ikeda M."/>
            <person name="Ikeno M."/>
            <person name="Ito K."/>
            <person name="Ito S."/>
            <person name="Ito T."/>
            <person name="Ito Y."/>
            <person name="Ito Y."/>
            <person name="Iwabuchi A."/>
            <person name="Kamiya K."/>
            <person name="Karasawa W."/>
            <person name="Kurita K."/>
            <person name="Katagiri S."/>
            <person name="Kikuta A."/>
            <person name="Kobayashi H."/>
            <person name="Kobayashi N."/>
            <person name="Machita K."/>
            <person name="Maehara T."/>
            <person name="Masukawa M."/>
            <person name="Mizubayashi T."/>
            <person name="Mukai Y."/>
            <person name="Nagasaki H."/>
            <person name="Nagata Y."/>
            <person name="Naito S."/>
            <person name="Nakashima M."/>
            <person name="Nakama Y."/>
            <person name="Nakamichi Y."/>
            <person name="Nakamura M."/>
            <person name="Meguro A."/>
            <person name="Negishi M."/>
            <person name="Ohta I."/>
            <person name="Ohta T."/>
            <person name="Okamoto M."/>
            <person name="Ono N."/>
            <person name="Saji S."/>
            <person name="Sakaguchi M."/>
            <person name="Sakai K."/>
            <person name="Shibata M."/>
            <person name="Shimokawa T."/>
            <person name="Song J."/>
            <person name="Takazaki Y."/>
            <person name="Terasawa K."/>
            <person name="Tsugane M."/>
            <person name="Tsuji K."/>
            <person name="Ueda S."/>
            <person name="Waki K."/>
            <person name="Yamagata H."/>
            <person name="Yamamoto M."/>
            <person name="Yamamoto S."/>
            <person name="Yamane H."/>
            <person name="Yoshiki S."/>
            <person name="Yoshihara R."/>
            <person name="Yukawa K."/>
            <person name="Zhong H."/>
            <person name="Yano M."/>
            <person name="Yuan Q."/>
            <person name="Ouyang S."/>
            <person name="Liu J."/>
            <person name="Jones K.M."/>
            <person name="Gansberger K."/>
            <person name="Moffat K."/>
            <person name="Hill J."/>
            <person name="Bera J."/>
            <person name="Fadrosh D."/>
            <person name="Jin S."/>
            <person name="Johri S."/>
            <person name="Kim M."/>
            <person name="Overton L."/>
            <person name="Reardon M."/>
            <person name="Tsitrin T."/>
            <person name="Vuong H."/>
            <person name="Weaver B."/>
            <person name="Ciecko A."/>
            <person name="Tallon L."/>
            <person name="Jackson J."/>
            <person name="Pai G."/>
            <person name="Aken S.V."/>
            <person name="Utterback T."/>
            <person name="Reidmuller S."/>
            <person name="Feldblyum T."/>
            <person name="Hsiao J."/>
            <person name="Zismann V."/>
            <person name="Iobst S."/>
            <person name="de Vazeille A.R."/>
            <person name="Buell C.R."/>
            <person name="Ying K."/>
            <person name="Li Y."/>
            <person name="Lu T."/>
            <person name="Huang Y."/>
            <person name="Zhao Q."/>
            <person name="Feng Q."/>
            <person name="Zhang L."/>
            <person name="Zhu J."/>
            <person name="Weng Q."/>
            <person name="Mu J."/>
            <person name="Lu Y."/>
            <person name="Fan D."/>
            <person name="Liu Y."/>
            <person name="Guan J."/>
            <person name="Zhang Y."/>
            <person name="Yu S."/>
            <person name="Liu X."/>
            <person name="Zhang Y."/>
            <person name="Hong G."/>
            <person name="Han B."/>
            <person name="Choisne N."/>
            <person name="Demange N."/>
            <person name="Orjeda G."/>
            <person name="Samain S."/>
            <person name="Cattolico L."/>
            <person name="Pelletier E."/>
            <person name="Couloux A."/>
            <person name="Segurens B."/>
            <person name="Wincker P."/>
            <person name="D'Hont A."/>
            <person name="Scarpelli C."/>
            <person name="Weissenbach J."/>
            <person name="Salanoubat M."/>
            <person name="Quetier F."/>
            <person name="Yu Y."/>
            <person name="Kim H.R."/>
            <person name="Rambo T."/>
            <person name="Currie J."/>
            <person name="Collura K."/>
            <person name="Luo M."/>
            <person name="Yang T."/>
            <person name="Ammiraju J.S.S."/>
            <person name="Engler F."/>
            <person name="Soderlund C."/>
            <person name="Wing R.A."/>
            <person name="Palmer L.E."/>
            <person name="de la Bastide M."/>
            <person name="Spiegel L."/>
            <person name="Nascimento L."/>
            <person name="Zutavern T."/>
            <person name="O'Shaughnessy A."/>
            <person name="Dike S."/>
            <person name="Dedhia N."/>
            <person name="Preston R."/>
            <person name="Balija V."/>
            <person name="McCombie W.R."/>
            <person name="Chow T."/>
            <person name="Chen H."/>
            <person name="Chung M."/>
            <person name="Chen C."/>
            <person name="Shaw J."/>
            <person name="Wu H."/>
            <person name="Hsiao K."/>
            <person name="Chao Y."/>
            <person name="Chu M."/>
            <person name="Cheng C."/>
            <person name="Hour A."/>
            <person name="Lee P."/>
            <person name="Lin S."/>
            <person name="Lin Y."/>
            <person name="Liou J."/>
            <person name="Liu S."/>
            <person name="Hsing Y."/>
            <person name="Raghuvanshi S."/>
            <person name="Mohanty A."/>
            <person name="Bharti A.K."/>
            <person name="Gaur A."/>
            <person name="Gupta V."/>
            <person name="Kumar D."/>
            <person name="Ravi V."/>
            <person name="Vij S."/>
            <person name="Kapur A."/>
            <person name="Khurana P."/>
            <person name="Khurana P."/>
            <person name="Khurana J.P."/>
            <person name="Tyagi A.K."/>
            <person name="Gaikwad K."/>
            <person name="Singh A."/>
            <person name="Dalal V."/>
            <person name="Srivastava S."/>
            <person name="Dixit A."/>
            <person name="Pal A.K."/>
            <person name="Ghazi I.A."/>
            <person name="Yadav M."/>
            <person name="Pandit A."/>
            <person name="Bhargava A."/>
            <person name="Sureshbabu K."/>
            <person name="Batra K."/>
            <person name="Sharma T.R."/>
            <person name="Mohapatra T."/>
            <person name="Singh N.K."/>
            <person name="Messing J."/>
            <person name="Nelson A.B."/>
            <person name="Fuks G."/>
            <person name="Kavchok S."/>
            <person name="Keizer G."/>
            <person name="Linton E."/>
            <person name="Llaca V."/>
            <person name="Song R."/>
            <person name="Tanyolac B."/>
            <person name="Young S."/>
            <person name="Ho-Il K."/>
            <person name="Hahn J.H."/>
            <person name="Sangsakoo G."/>
            <person name="Vanavichit A."/>
            <person name="de Mattos Luiz.A.T."/>
            <person name="Zimmer P.D."/>
            <person name="Malone G."/>
            <person name="Dellagostin O."/>
            <person name="de Oliveira A.C."/>
            <person name="Bevan M."/>
            <person name="Bancroft I."/>
            <person name="Minx P."/>
            <person name="Cordum H."/>
            <person name="Wilson R."/>
            <person name="Cheng Z."/>
            <person name="Jin W."/>
            <person name="Jiang J."/>
            <person name="Leong S.A."/>
            <person name="Iwama H."/>
            <person name="Gojobori T."/>
            <person name="Itoh T."/>
            <person name="Niimura Y."/>
            <person name="Fujii Y."/>
            <person name="Habara T."/>
            <person name="Sakai H."/>
            <person name="Sato Y."/>
            <person name="Wilson G."/>
            <person name="Kumar K."/>
            <person name="McCouch S."/>
            <person name="Juretic N."/>
            <person name="Hoen D."/>
            <person name="Wright S."/>
            <person name="Bruskiewich R."/>
            <person name="Bureau T."/>
            <person name="Miyao A."/>
            <person name="Hirochika H."/>
            <person name="Nishikawa T."/>
            <person name="Kadowaki K."/>
            <person name="Sugiura M."/>
            <person name="Burr B."/>
            <person name="Sasaki T."/>
        </authorList>
    </citation>
    <scope>NUCLEOTIDE SEQUENCE [LARGE SCALE GENOMIC DNA]</scope>
    <source>
        <strain evidence="3">cv. Nipponbare</strain>
    </source>
</reference>
<accession>Q6K3X2</accession>
<feature type="region of interest" description="Disordered" evidence="1">
    <location>
        <begin position="1"/>
        <end position="79"/>
    </location>
</feature>
<name>Q6K3X2_ORYSJ</name>
<reference evidence="3" key="2">
    <citation type="journal article" date="2008" name="Nucleic Acids Res.">
        <title>The rice annotation project database (RAP-DB): 2008 update.</title>
        <authorList>
            <consortium name="The rice annotation project (RAP)"/>
        </authorList>
    </citation>
    <scope>GENOME REANNOTATION</scope>
    <source>
        <strain evidence="3">cv. Nipponbare</strain>
    </source>
</reference>
<sequence length="79" mass="8243">MPGGRGRSQSRVTAPPGSRRLARSSEERGDAGTLTKWEGADSGGEGGEGAPPVGEGRRRWGEIRGAVGHGGSLYRQQIK</sequence>
<evidence type="ECO:0000313" key="2">
    <source>
        <dbReference type="EMBL" id="BAD23448.1"/>
    </source>
</evidence>
<gene>
    <name evidence="2" type="primary">P0692F07.11</name>
</gene>
<proteinExistence type="predicted"/>